<evidence type="ECO:0000259" key="7">
    <source>
        <dbReference type="PROSITE" id="PS51462"/>
    </source>
</evidence>
<proteinExistence type="predicted"/>
<comment type="cofactor">
    <cofactor evidence="1">
        <name>Mn(2+)</name>
        <dbReference type="ChEBI" id="CHEBI:29035"/>
    </cofactor>
</comment>
<keyword evidence="9" id="KW-1185">Reference proteome</keyword>
<keyword evidence="4" id="KW-0378">Hydrolase</keyword>
<evidence type="ECO:0000313" key="9">
    <source>
        <dbReference type="Proteomes" id="UP000250744"/>
    </source>
</evidence>
<dbReference type="PANTHER" id="PTHR12992">
    <property type="entry name" value="NUDIX HYDROLASE"/>
    <property type="match status" value="1"/>
</dbReference>
<keyword evidence="3" id="KW-0479">Metal-binding</keyword>
<dbReference type="OrthoDB" id="9802805at2"/>
<organism evidence="8 9">
    <name type="scientific">Nitrincola tibetensis</name>
    <dbReference type="NCBI Taxonomy" id="2219697"/>
    <lineage>
        <taxon>Bacteria</taxon>
        <taxon>Pseudomonadati</taxon>
        <taxon>Pseudomonadota</taxon>
        <taxon>Gammaproteobacteria</taxon>
        <taxon>Oceanospirillales</taxon>
        <taxon>Oceanospirillaceae</taxon>
        <taxon>Nitrincola</taxon>
    </lineage>
</organism>
<feature type="domain" description="Nudix hydrolase" evidence="7">
    <location>
        <begin position="17"/>
        <end position="157"/>
    </location>
</feature>
<evidence type="ECO:0000256" key="1">
    <source>
        <dbReference type="ARBA" id="ARBA00001936"/>
    </source>
</evidence>
<dbReference type="InterPro" id="IPR045121">
    <property type="entry name" value="CoAse"/>
</dbReference>
<gene>
    <name evidence="8" type="ORF">DN062_08965</name>
</gene>
<dbReference type="Proteomes" id="UP000250744">
    <property type="component" value="Unassembled WGS sequence"/>
</dbReference>
<protein>
    <submittedName>
        <fullName evidence="8">CoA pyrophosphatase</fullName>
    </submittedName>
</protein>
<evidence type="ECO:0000256" key="6">
    <source>
        <dbReference type="ARBA" id="ARBA00023211"/>
    </source>
</evidence>
<dbReference type="SUPFAM" id="SSF55811">
    <property type="entry name" value="Nudix"/>
    <property type="match status" value="1"/>
</dbReference>
<evidence type="ECO:0000256" key="3">
    <source>
        <dbReference type="ARBA" id="ARBA00022723"/>
    </source>
</evidence>
<evidence type="ECO:0000256" key="2">
    <source>
        <dbReference type="ARBA" id="ARBA00001946"/>
    </source>
</evidence>
<dbReference type="EMBL" id="QKRX01000005">
    <property type="protein sequence ID" value="RAU18347.1"/>
    <property type="molecule type" value="Genomic_DNA"/>
</dbReference>
<sequence length="201" mass="22686">MLAGALKQLSTHRPWRLRTQGEEAAILVPLTLDENNPELILTVRAHHLNTHKGEVCFPGGKRDAIDCCLKTTALREAHEEIGLIPDQVKVQMTLSQVVSKHGLQVTPWVALIPPQAELIPNPAEIARIFRVPIRYFLECPAPITHRFERNGQEWLVPAWPYEGELIWGLTAHVINELLTVGFNKPSEFPIRPERVLAEKEA</sequence>
<dbReference type="Pfam" id="PF00293">
    <property type="entry name" value="NUDIX"/>
    <property type="match status" value="1"/>
</dbReference>
<dbReference type="GO" id="GO:0046872">
    <property type="term" value="F:metal ion binding"/>
    <property type="evidence" value="ECO:0007669"/>
    <property type="project" value="UniProtKB-KW"/>
</dbReference>
<dbReference type="NCBIfam" id="NF007980">
    <property type="entry name" value="PRK10707.1"/>
    <property type="match status" value="1"/>
</dbReference>
<evidence type="ECO:0000256" key="4">
    <source>
        <dbReference type="ARBA" id="ARBA00022801"/>
    </source>
</evidence>
<dbReference type="Gene3D" id="3.90.79.10">
    <property type="entry name" value="Nucleoside Triphosphate Pyrophosphohydrolase"/>
    <property type="match status" value="1"/>
</dbReference>
<keyword evidence="6" id="KW-0464">Manganese</keyword>
<accession>A0A364NN85</accession>
<comment type="cofactor">
    <cofactor evidence="2">
        <name>Mg(2+)</name>
        <dbReference type="ChEBI" id="CHEBI:18420"/>
    </cofactor>
</comment>
<dbReference type="RefSeq" id="WP_112158988.1">
    <property type="nucleotide sequence ID" value="NZ_QKRX01000005.1"/>
</dbReference>
<evidence type="ECO:0000313" key="8">
    <source>
        <dbReference type="EMBL" id="RAU18347.1"/>
    </source>
</evidence>
<name>A0A364NN85_9GAMM</name>
<dbReference type="CDD" id="cd03426">
    <property type="entry name" value="NUDIX_CoAse_Nudt7"/>
    <property type="match status" value="1"/>
</dbReference>
<keyword evidence="5" id="KW-0460">Magnesium</keyword>
<comment type="caution">
    <text evidence="8">The sequence shown here is derived from an EMBL/GenBank/DDBJ whole genome shotgun (WGS) entry which is preliminary data.</text>
</comment>
<reference evidence="8 9" key="1">
    <citation type="submission" date="2018-06" db="EMBL/GenBank/DDBJ databases">
        <title>Nitrincola tibetense sp. nov., isolated from Lake XuguoCo on Tibetan Plateau.</title>
        <authorList>
            <person name="Xing P."/>
        </authorList>
    </citation>
    <scope>NUCLEOTIDE SEQUENCE [LARGE SCALE GENOMIC DNA]</scope>
    <source>
        <strain evidence="9">xg18</strain>
    </source>
</reference>
<dbReference type="InterPro" id="IPR000086">
    <property type="entry name" value="NUDIX_hydrolase_dom"/>
</dbReference>
<dbReference type="GO" id="GO:0010945">
    <property type="term" value="F:coenzyme A diphosphatase activity"/>
    <property type="evidence" value="ECO:0007669"/>
    <property type="project" value="InterPro"/>
</dbReference>
<dbReference type="PROSITE" id="PS51462">
    <property type="entry name" value="NUDIX"/>
    <property type="match status" value="1"/>
</dbReference>
<evidence type="ECO:0000256" key="5">
    <source>
        <dbReference type="ARBA" id="ARBA00022842"/>
    </source>
</evidence>
<dbReference type="InterPro" id="IPR015797">
    <property type="entry name" value="NUDIX_hydrolase-like_dom_sf"/>
</dbReference>
<dbReference type="PANTHER" id="PTHR12992:SF11">
    <property type="entry name" value="MITOCHONDRIAL COENZYME A DIPHOSPHATASE NUDT8"/>
    <property type="match status" value="1"/>
</dbReference>
<dbReference type="AlphaFoldDB" id="A0A364NN85"/>